<comment type="pathway">
    <text evidence="3">Cofactor biosynthesis; riboflavin biosynthesis; riboflavin from 2-hydroxy-3-oxobutyl phosphate and 5-amino-6-(D-ribitylamino)uracil: step 2/2.</text>
</comment>
<name>A0A1F6P8U4_9BACT</name>
<reference evidence="12 13" key="1">
    <citation type="journal article" date="2016" name="Nat. Commun.">
        <title>Thousands of microbial genomes shed light on interconnected biogeochemical processes in an aquifer system.</title>
        <authorList>
            <person name="Anantharaman K."/>
            <person name="Brown C.T."/>
            <person name="Hug L.A."/>
            <person name="Sharon I."/>
            <person name="Castelle C.J."/>
            <person name="Probst A.J."/>
            <person name="Thomas B.C."/>
            <person name="Singh A."/>
            <person name="Wilkins M.J."/>
            <person name="Karaoz U."/>
            <person name="Brodie E.L."/>
            <person name="Williams K.H."/>
            <person name="Hubbard S.S."/>
            <person name="Banfield J.F."/>
        </authorList>
    </citation>
    <scope>NUCLEOTIDE SEQUENCE [LARGE SCALE GENOMIC DNA]</scope>
</reference>
<dbReference type="InterPro" id="IPR001783">
    <property type="entry name" value="Lumazine-bd"/>
</dbReference>
<dbReference type="SUPFAM" id="SSF63380">
    <property type="entry name" value="Riboflavin synthase domain-like"/>
    <property type="match status" value="2"/>
</dbReference>
<evidence type="ECO:0000259" key="11">
    <source>
        <dbReference type="PROSITE" id="PS51177"/>
    </source>
</evidence>
<dbReference type="NCBIfam" id="TIGR00187">
    <property type="entry name" value="ribE"/>
    <property type="match status" value="1"/>
</dbReference>
<sequence length="194" mass="21632">MFTGIIKKTSVIKDLYKKGENLFASVTKEKDWPVELGQSISINGVCSTVKSFDKTSFLVEWMPETLKKTSVNSFKKGTMVNLETSLNMSTMLDGHIVQGHVDTVGKVIEIKPKKDSRVIKIKLPAKFMKFIADKGSVAVDGISLTVVDTGRDWFTVSLVSYTISHTNFLNTKKGDLVNIETDVLAKYIHKLLKK</sequence>
<dbReference type="Pfam" id="PF00677">
    <property type="entry name" value="Lum_binding"/>
    <property type="match status" value="2"/>
</dbReference>
<evidence type="ECO:0000256" key="8">
    <source>
        <dbReference type="ARBA" id="ARBA00022737"/>
    </source>
</evidence>
<dbReference type="NCBIfam" id="NF006767">
    <property type="entry name" value="PRK09289.1"/>
    <property type="match status" value="1"/>
</dbReference>
<dbReference type="PROSITE" id="PS51177">
    <property type="entry name" value="LUMAZINE_BIND"/>
    <property type="match status" value="2"/>
</dbReference>
<dbReference type="STRING" id="1798705.A2563_02905"/>
<feature type="repeat" description="Lumazine-binding" evidence="10">
    <location>
        <begin position="1"/>
        <end position="95"/>
    </location>
</feature>
<feature type="repeat" description="Lumazine-binding" evidence="10">
    <location>
        <begin position="96"/>
        <end position="192"/>
    </location>
</feature>
<comment type="catalytic activity">
    <reaction evidence="1">
        <text>2 6,7-dimethyl-8-(1-D-ribityl)lumazine + H(+) = 5-amino-6-(D-ribitylamino)uracil + riboflavin</text>
        <dbReference type="Rhea" id="RHEA:20772"/>
        <dbReference type="ChEBI" id="CHEBI:15378"/>
        <dbReference type="ChEBI" id="CHEBI:15934"/>
        <dbReference type="ChEBI" id="CHEBI:57986"/>
        <dbReference type="ChEBI" id="CHEBI:58201"/>
        <dbReference type="EC" id="2.5.1.9"/>
    </reaction>
</comment>
<gene>
    <name evidence="12" type="ORF">A2563_02905</name>
</gene>
<comment type="caution">
    <text evidence="12">The sequence shown here is derived from an EMBL/GenBank/DDBJ whole genome shotgun (WGS) entry which is preliminary data.</text>
</comment>
<evidence type="ECO:0000256" key="10">
    <source>
        <dbReference type="PROSITE-ProRule" id="PRU00524"/>
    </source>
</evidence>
<evidence type="ECO:0000256" key="1">
    <source>
        <dbReference type="ARBA" id="ARBA00000968"/>
    </source>
</evidence>
<proteinExistence type="predicted"/>
<dbReference type="EMBL" id="MFRA01000005">
    <property type="protein sequence ID" value="OGH92601.1"/>
    <property type="molecule type" value="Genomic_DNA"/>
</dbReference>
<evidence type="ECO:0000256" key="9">
    <source>
        <dbReference type="NCBIfam" id="TIGR00187"/>
    </source>
</evidence>
<feature type="domain" description="Lumazine-binding" evidence="11">
    <location>
        <begin position="96"/>
        <end position="192"/>
    </location>
</feature>
<organism evidence="12 13">
    <name type="scientific">Candidatus Magasanikbacteria bacterium RIFOXYD1_FULL_40_23</name>
    <dbReference type="NCBI Taxonomy" id="1798705"/>
    <lineage>
        <taxon>Bacteria</taxon>
        <taxon>Candidatus Magasanikiibacteriota</taxon>
    </lineage>
</organism>
<keyword evidence="8" id="KW-0677">Repeat</keyword>
<comment type="function">
    <text evidence="2">Catalyzes the dismutation of two molecules of 6,7-dimethyl-8-ribityllumazine, resulting in the formation of riboflavin and 5-amino-6-(D-ribitylamino)uracil.</text>
</comment>
<dbReference type="PIRSF" id="PIRSF000498">
    <property type="entry name" value="Riboflavin_syn_A"/>
    <property type="match status" value="1"/>
</dbReference>
<protein>
    <recommendedName>
        <fullName evidence="5 9">Riboflavin synthase</fullName>
        <ecNumber evidence="4 9">2.5.1.9</ecNumber>
    </recommendedName>
</protein>
<evidence type="ECO:0000313" key="12">
    <source>
        <dbReference type="EMBL" id="OGH92601.1"/>
    </source>
</evidence>
<dbReference type="Gene3D" id="2.40.30.20">
    <property type="match status" value="2"/>
</dbReference>
<keyword evidence="7" id="KW-0808">Transferase</keyword>
<feature type="domain" description="Lumazine-binding" evidence="11">
    <location>
        <begin position="1"/>
        <end position="95"/>
    </location>
</feature>
<evidence type="ECO:0000256" key="5">
    <source>
        <dbReference type="ARBA" id="ARBA00013950"/>
    </source>
</evidence>
<dbReference type="PANTHER" id="PTHR21098:SF12">
    <property type="entry name" value="RIBOFLAVIN SYNTHASE"/>
    <property type="match status" value="1"/>
</dbReference>
<dbReference type="EC" id="2.5.1.9" evidence="4 9"/>
<evidence type="ECO:0000256" key="4">
    <source>
        <dbReference type="ARBA" id="ARBA00012827"/>
    </source>
</evidence>
<dbReference type="InterPro" id="IPR017938">
    <property type="entry name" value="Riboflavin_synthase-like_b-brl"/>
</dbReference>
<dbReference type="FunFam" id="2.40.30.20:FF:000004">
    <property type="entry name" value="Riboflavin synthase, alpha subunit"/>
    <property type="match status" value="1"/>
</dbReference>
<dbReference type="GO" id="GO:0009231">
    <property type="term" value="P:riboflavin biosynthetic process"/>
    <property type="evidence" value="ECO:0007669"/>
    <property type="project" value="UniProtKB-KW"/>
</dbReference>
<dbReference type="Proteomes" id="UP000176634">
    <property type="component" value="Unassembled WGS sequence"/>
</dbReference>
<dbReference type="CDD" id="cd00402">
    <property type="entry name" value="Riboflavin_synthase_like"/>
    <property type="match status" value="1"/>
</dbReference>
<dbReference type="GO" id="GO:0004746">
    <property type="term" value="F:riboflavin synthase activity"/>
    <property type="evidence" value="ECO:0007669"/>
    <property type="project" value="UniProtKB-UniRule"/>
</dbReference>
<dbReference type="AlphaFoldDB" id="A0A1F6P8U4"/>
<evidence type="ECO:0000256" key="2">
    <source>
        <dbReference type="ARBA" id="ARBA00002803"/>
    </source>
</evidence>
<accession>A0A1F6P8U4</accession>
<dbReference type="InterPro" id="IPR023366">
    <property type="entry name" value="ATP_synth_asu-like_sf"/>
</dbReference>
<keyword evidence="6" id="KW-0686">Riboflavin biosynthesis</keyword>
<evidence type="ECO:0000256" key="6">
    <source>
        <dbReference type="ARBA" id="ARBA00022619"/>
    </source>
</evidence>
<evidence type="ECO:0000256" key="3">
    <source>
        <dbReference type="ARBA" id="ARBA00004887"/>
    </source>
</evidence>
<dbReference type="InterPro" id="IPR026017">
    <property type="entry name" value="Lumazine-bd_dom"/>
</dbReference>
<evidence type="ECO:0000313" key="13">
    <source>
        <dbReference type="Proteomes" id="UP000176634"/>
    </source>
</evidence>
<dbReference type="PANTHER" id="PTHR21098">
    <property type="entry name" value="RIBOFLAVIN SYNTHASE ALPHA CHAIN"/>
    <property type="match status" value="1"/>
</dbReference>
<evidence type="ECO:0000256" key="7">
    <source>
        <dbReference type="ARBA" id="ARBA00022679"/>
    </source>
</evidence>